<feature type="chain" id="PRO_5013251175" evidence="3">
    <location>
        <begin position="18"/>
        <end position="280"/>
    </location>
</feature>
<dbReference type="Gene3D" id="2.40.10.10">
    <property type="entry name" value="Trypsin-like serine proteases"/>
    <property type="match status" value="1"/>
</dbReference>
<feature type="domain" description="Peptidase S1" evidence="4">
    <location>
        <begin position="28"/>
        <end position="254"/>
    </location>
</feature>
<dbReference type="CDD" id="cd00190">
    <property type="entry name" value="Tryp_SPc"/>
    <property type="match status" value="1"/>
</dbReference>
<organism evidence="5">
    <name type="scientific">Reticulitermes speratus</name>
    <dbReference type="NCBI Taxonomy" id="60591"/>
    <lineage>
        <taxon>Eukaryota</taxon>
        <taxon>Metazoa</taxon>
        <taxon>Ecdysozoa</taxon>
        <taxon>Arthropoda</taxon>
        <taxon>Hexapoda</taxon>
        <taxon>Insecta</taxon>
        <taxon>Pterygota</taxon>
        <taxon>Neoptera</taxon>
        <taxon>Polyneoptera</taxon>
        <taxon>Dictyoptera</taxon>
        <taxon>Blattodea</taxon>
        <taxon>Blattoidea</taxon>
        <taxon>Termitoidae</taxon>
        <taxon>Rhinotermitidae</taxon>
        <taxon>Reticulitermes</taxon>
        <taxon>Frontotermes</taxon>
    </lineage>
</organism>
<proteinExistence type="evidence at transcript level"/>
<dbReference type="GO" id="GO:0006508">
    <property type="term" value="P:proteolysis"/>
    <property type="evidence" value="ECO:0007669"/>
    <property type="project" value="UniProtKB-KW"/>
</dbReference>
<dbReference type="PANTHER" id="PTHR24253">
    <property type="entry name" value="TRANSMEMBRANE PROTEASE SERINE"/>
    <property type="match status" value="1"/>
</dbReference>
<keyword evidence="3" id="KW-0732">Signal</keyword>
<dbReference type="PROSITE" id="PS50240">
    <property type="entry name" value="TRYPSIN_DOM"/>
    <property type="match status" value="1"/>
</dbReference>
<dbReference type="InterPro" id="IPR018114">
    <property type="entry name" value="TRYPSIN_HIS"/>
</dbReference>
<feature type="signal peptide" evidence="3">
    <location>
        <begin position="1"/>
        <end position="17"/>
    </location>
</feature>
<dbReference type="EMBL" id="FX985279">
    <property type="protein sequence ID" value="BAX07292.1"/>
    <property type="molecule type" value="mRNA"/>
</dbReference>
<keyword evidence="1" id="KW-1015">Disulfide bond</keyword>
<accession>A0A1V1FKI3</accession>
<evidence type="ECO:0000313" key="5">
    <source>
        <dbReference type="EMBL" id="BAX07292.1"/>
    </source>
</evidence>
<reference evidence="5" key="1">
    <citation type="journal article" date="2017" name="PLoS ONE">
        <title>Caste-, sex-, and age-dependent expression of immune-related genes in a Japanese subterranean termite, Reticulitermes speratus.</title>
        <authorList>
            <person name="Mitaka Y."/>
            <person name="Kobayashi K."/>
            <person name="Matsuura K."/>
        </authorList>
    </citation>
    <scope>NUCLEOTIDE SEQUENCE</scope>
    <source>
        <tissue evidence="5">Whole body</tissue>
    </source>
</reference>
<keyword evidence="2" id="KW-0378">Hydrolase</keyword>
<dbReference type="PROSITE" id="PS00134">
    <property type="entry name" value="TRYPSIN_HIS"/>
    <property type="match status" value="1"/>
</dbReference>
<evidence type="ECO:0000259" key="4">
    <source>
        <dbReference type="PROSITE" id="PS50240"/>
    </source>
</evidence>
<dbReference type="InterPro" id="IPR001254">
    <property type="entry name" value="Trypsin_dom"/>
</dbReference>
<dbReference type="InterPro" id="IPR001314">
    <property type="entry name" value="Peptidase_S1A"/>
</dbReference>
<dbReference type="PANTHER" id="PTHR24253:SF182">
    <property type="entry name" value="PEPTIDASE S1 DOMAIN-CONTAINING PROTEIN"/>
    <property type="match status" value="1"/>
</dbReference>
<sequence>MMHWKAFLLLSLSCVYAKATYIQRDRRIINGHPMPTDVSHPANVSLKKRSVPDSQFRHFCGGVVIHATWVLTAAHCFPGRRLPVPLKLQVESVDRYRVKELVLYPRQNGRKSTADLALLRTLQVIQGSLAHLPPPGYKPRGECQVCGLGTLDPLRHVFPKTLHCATVPVSQRGVCQQALGPYIMLQPGTFCAGGDDADACVGDSGSSLLCQGSEKQGQVLAGVVSWGRGCAVKGVPGIYTDITVYRKWLLSTISESVASESAVVEEGTPALYIHVLGSTK</sequence>
<dbReference type="AlphaFoldDB" id="A0A1V1FKI3"/>
<gene>
    <name evidence="5" type="primary">SP2</name>
</gene>
<protein>
    <submittedName>
        <fullName evidence="5">Putative serine protease 2</fullName>
    </submittedName>
</protein>
<dbReference type="InterPro" id="IPR009003">
    <property type="entry name" value="Peptidase_S1_PA"/>
</dbReference>
<dbReference type="PROSITE" id="PS00135">
    <property type="entry name" value="TRYPSIN_SER"/>
    <property type="match status" value="1"/>
</dbReference>
<dbReference type="Pfam" id="PF00089">
    <property type="entry name" value="Trypsin"/>
    <property type="match status" value="1"/>
</dbReference>
<dbReference type="SUPFAM" id="SSF50494">
    <property type="entry name" value="Trypsin-like serine proteases"/>
    <property type="match status" value="1"/>
</dbReference>
<evidence type="ECO:0000256" key="3">
    <source>
        <dbReference type="SAM" id="SignalP"/>
    </source>
</evidence>
<keyword evidence="2" id="KW-0720">Serine protease</keyword>
<dbReference type="PRINTS" id="PR00722">
    <property type="entry name" value="CHYMOTRYPSIN"/>
</dbReference>
<dbReference type="InterPro" id="IPR033116">
    <property type="entry name" value="TRYPSIN_SER"/>
</dbReference>
<name>A0A1V1FKI3_9NEOP</name>
<keyword evidence="2 5" id="KW-0645">Protease</keyword>
<evidence type="ECO:0000256" key="2">
    <source>
        <dbReference type="RuleBase" id="RU363034"/>
    </source>
</evidence>
<dbReference type="SMART" id="SM00020">
    <property type="entry name" value="Tryp_SPc"/>
    <property type="match status" value="1"/>
</dbReference>
<dbReference type="GO" id="GO:0004252">
    <property type="term" value="F:serine-type endopeptidase activity"/>
    <property type="evidence" value="ECO:0007669"/>
    <property type="project" value="InterPro"/>
</dbReference>
<dbReference type="InterPro" id="IPR043504">
    <property type="entry name" value="Peptidase_S1_PA_chymotrypsin"/>
</dbReference>
<evidence type="ECO:0000256" key="1">
    <source>
        <dbReference type="ARBA" id="ARBA00023157"/>
    </source>
</evidence>